<accession>A0ABM9M4B0</accession>
<dbReference type="EMBL" id="OY726397">
    <property type="protein sequence ID" value="CAJ1509992.1"/>
    <property type="molecule type" value="Genomic_DNA"/>
</dbReference>
<dbReference type="Proteomes" id="UP001190465">
    <property type="component" value="Chromosome"/>
</dbReference>
<dbReference type="PANTHER" id="PTHR43008:SF4">
    <property type="entry name" value="CHAIN DEHYDROGENASE, PUTATIVE (AFU_ORTHOLOGUE AFUA_4G08710)-RELATED"/>
    <property type="match status" value="1"/>
</dbReference>
<dbReference type="SUPFAM" id="SSF51735">
    <property type="entry name" value="NAD(P)-binding Rossmann-fold domains"/>
    <property type="match status" value="1"/>
</dbReference>
<evidence type="ECO:0000256" key="2">
    <source>
        <dbReference type="ARBA" id="ARBA00023002"/>
    </source>
</evidence>
<comment type="similarity">
    <text evidence="1">Belongs to the short-chain dehydrogenases/reductases (SDR) family.</text>
</comment>
<dbReference type="Pfam" id="PF13561">
    <property type="entry name" value="adh_short_C2"/>
    <property type="match status" value="1"/>
</dbReference>
<dbReference type="RefSeq" id="WP_308479686.1">
    <property type="nucleotide sequence ID" value="NZ_OY726397.1"/>
</dbReference>
<evidence type="ECO:0000313" key="4">
    <source>
        <dbReference type="Proteomes" id="UP001190465"/>
    </source>
</evidence>
<name>A0ABM9M4B0_9MYCO</name>
<organism evidence="3 4">
    <name type="scientific">[Mycobacterium] burgundiense</name>
    <dbReference type="NCBI Taxonomy" id="3064286"/>
    <lineage>
        <taxon>Bacteria</taxon>
        <taxon>Bacillati</taxon>
        <taxon>Actinomycetota</taxon>
        <taxon>Actinomycetes</taxon>
        <taxon>Mycobacteriales</taxon>
        <taxon>Mycobacteriaceae</taxon>
        <taxon>Mycolicibacterium</taxon>
    </lineage>
</organism>
<evidence type="ECO:0000256" key="1">
    <source>
        <dbReference type="ARBA" id="ARBA00006484"/>
    </source>
</evidence>
<proteinExistence type="inferred from homology"/>
<sequence>MKMLDGDVALILGGGSGLGLGIARHFLSEGAEVAIFEVSEQKLRDLEDEFGDKVLLVRGDVTNVDDLTECRERIVHRWGKLNCLIGAQGIFDGNIPLRDVPVELVGGLFDELFHVNVLGYFLASRVFLELLEAELGAIVLTSSVAAYAADGGGLMYTASKGAVVSAVRQLAFEFAPKVRVNGVAPGAIADSQLRGPATLGLQDAKQSDIPKEAMEASFESMSLMRRLPTPSDYAYVYSLLASRHNAVTTGQTVLLEQGGLNRAILSDPHVSGGIGV</sequence>
<dbReference type="InterPro" id="IPR036291">
    <property type="entry name" value="NAD(P)-bd_dom_sf"/>
</dbReference>
<dbReference type="Gene3D" id="3.40.50.720">
    <property type="entry name" value="NAD(P)-binding Rossmann-like Domain"/>
    <property type="match status" value="1"/>
</dbReference>
<keyword evidence="4" id="KW-1185">Reference proteome</keyword>
<protein>
    <submittedName>
        <fullName evidence="3">SDR family oxidoreductase</fullName>
    </submittedName>
</protein>
<dbReference type="PANTHER" id="PTHR43008">
    <property type="entry name" value="BENZIL REDUCTASE"/>
    <property type="match status" value="1"/>
</dbReference>
<dbReference type="PRINTS" id="PR00080">
    <property type="entry name" value="SDRFAMILY"/>
</dbReference>
<evidence type="ECO:0000313" key="3">
    <source>
        <dbReference type="EMBL" id="CAJ1509992.1"/>
    </source>
</evidence>
<dbReference type="PRINTS" id="PR00081">
    <property type="entry name" value="GDHRDH"/>
</dbReference>
<gene>
    <name evidence="3" type="ORF">MU0053_004388</name>
</gene>
<reference evidence="3 4" key="1">
    <citation type="submission" date="2023-08" db="EMBL/GenBank/DDBJ databases">
        <authorList>
            <person name="Folkvardsen B D."/>
            <person name="Norman A."/>
        </authorList>
    </citation>
    <scope>NUCLEOTIDE SEQUENCE [LARGE SCALE GENOMIC DNA]</scope>
    <source>
        <strain evidence="3 4">Mu0053</strain>
    </source>
</reference>
<dbReference type="InterPro" id="IPR002347">
    <property type="entry name" value="SDR_fam"/>
</dbReference>
<keyword evidence="2" id="KW-0560">Oxidoreductase</keyword>